<comment type="similarity">
    <text evidence="5">Belongs to the DEAD box helicase family.</text>
</comment>
<evidence type="ECO:0000256" key="5">
    <source>
        <dbReference type="RuleBase" id="RU365068"/>
    </source>
</evidence>
<dbReference type="GO" id="GO:0003724">
    <property type="term" value="F:RNA helicase activity"/>
    <property type="evidence" value="ECO:0007669"/>
    <property type="project" value="UniProtKB-EC"/>
</dbReference>
<dbReference type="GO" id="GO:0003723">
    <property type="term" value="F:RNA binding"/>
    <property type="evidence" value="ECO:0007669"/>
    <property type="project" value="UniProtKB-UniRule"/>
</dbReference>
<dbReference type="GO" id="GO:0005524">
    <property type="term" value="F:ATP binding"/>
    <property type="evidence" value="ECO:0007669"/>
    <property type="project" value="UniProtKB-UniRule"/>
</dbReference>
<dbReference type="SUPFAM" id="SSF52540">
    <property type="entry name" value="P-loop containing nucleoside triphosphate hydrolases"/>
    <property type="match status" value="1"/>
</dbReference>
<comment type="catalytic activity">
    <reaction evidence="4 5">
        <text>ATP + H2O = ADP + phosphate + H(+)</text>
        <dbReference type="Rhea" id="RHEA:13065"/>
        <dbReference type="ChEBI" id="CHEBI:15377"/>
        <dbReference type="ChEBI" id="CHEBI:15378"/>
        <dbReference type="ChEBI" id="CHEBI:30616"/>
        <dbReference type="ChEBI" id="CHEBI:43474"/>
        <dbReference type="ChEBI" id="CHEBI:456216"/>
        <dbReference type="EC" id="3.6.4.13"/>
    </reaction>
</comment>
<gene>
    <name evidence="7" type="ORF">BDV38DRAFT_243557</name>
</gene>
<evidence type="ECO:0000313" key="7">
    <source>
        <dbReference type="EMBL" id="KAE8138705.1"/>
    </source>
</evidence>
<keyword evidence="1 5" id="KW-0547">Nucleotide-binding</keyword>
<feature type="domain" description="DEAD/DEAH-box helicase" evidence="6">
    <location>
        <begin position="64"/>
        <end position="204"/>
    </location>
</feature>
<protein>
    <recommendedName>
        <fullName evidence="5">ATP-dependent RNA helicase</fullName>
        <ecNumber evidence="5">3.6.4.13</ecNumber>
    </recommendedName>
</protein>
<evidence type="ECO:0000259" key="6">
    <source>
        <dbReference type="Pfam" id="PF00270"/>
    </source>
</evidence>
<accession>A0A5N6SVM7</accession>
<evidence type="ECO:0000256" key="1">
    <source>
        <dbReference type="ARBA" id="ARBA00022741"/>
    </source>
</evidence>
<dbReference type="GO" id="GO:0016787">
    <property type="term" value="F:hydrolase activity"/>
    <property type="evidence" value="ECO:0007669"/>
    <property type="project" value="UniProtKB-KW"/>
</dbReference>
<comment type="function">
    <text evidence="5">RNA helicase.</text>
</comment>
<evidence type="ECO:0000256" key="4">
    <source>
        <dbReference type="ARBA" id="ARBA00047984"/>
    </source>
</evidence>
<organism evidence="7 8">
    <name type="scientific">Aspergillus pseudotamarii</name>
    <dbReference type="NCBI Taxonomy" id="132259"/>
    <lineage>
        <taxon>Eukaryota</taxon>
        <taxon>Fungi</taxon>
        <taxon>Dikarya</taxon>
        <taxon>Ascomycota</taxon>
        <taxon>Pezizomycotina</taxon>
        <taxon>Eurotiomycetes</taxon>
        <taxon>Eurotiomycetidae</taxon>
        <taxon>Eurotiales</taxon>
        <taxon>Aspergillaceae</taxon>
        <taxon>Aspergillus</taxon>
        <taxon>Aspergillus subgen. Circumdati</taxon>
    </lineage>
</organism>
<dbReference type="InterPro" id="IPR027417">
    <property type="entry name" value="P-loop_NTPase"/>
</dbReference>
<dbReference type="Proteomes" id="UP000325672">
    <property type="component" value="Unassembled WGS sequence"/>
</dbReference>
<keyword evidence="3 5" id="KW-0067">ATP-binding</keyword>
<dbReference type="OrthoDB" id="4449534at2759"/>
<dbReference type="Gene3D" id="3.40.50.300">
    <property type="entry name" value="P-loop containing nucleotide triphosphate hydrolases"/>
    <property type="match status" value="1"/>
</dbReference>
<dbReference type="InterPro" id="IPR011545">
    <property type="entry name" value="DEAD/DEAH_box_helicase_dom"/>
</dbReference>
<keyword evidence="5" id="KW-0347">Helicase</keyword>
<keyword evidence="8" id="KW-1185">Reference proteome</keyword>
<dbReference type="GeneID" id="43638447"/>
<dbReference type="EMBL" id="ML743569">
    <property type="protein sequence ID" value="KAE8138705.1"/>
    <property type="molecule type" value="Genomic_DNA"/>
</dbReference>
<reference evidence="7 8" key="1">
    <citation type="submission" date="2019-04" db="EMBL/GenBank/DDBJ databases">
        <title>Friends and foes A comparative genomics study of 23 Aspergillus species from section Flavi.</title>
        <authorList>
            <consortium name="DOE Joint Genome Institute"/>
            <person name="Kjaerbolling I."/>
            <person name="Vesth T."/>
            <person name="Frisvad J.C."/>
            <person name="Nybo J.L."/>
            <person name="Theobald S."/>
            <person name="Kildgaard S."/>
            <person name="Isbrandt T."/>
            <person name="Kuo A."/>
            <person name="Sato A."/>
            <person name="Lyhne E.K."/>
            <person name="Kogle M.E."/>
            <person name="Wiebenga A."/>
            <person name="Kun R.S."/>
            <person name="Lubbers R.J."/>
            <person name="Makela M.R."/>
            <person name="Barry K."/>
            <person name="Chovatia M."/>
            <person name="Clum A."/>
            <person name="Daum C."/>
            <person name="Haridas S."/>
            <person name="He G."/>
            <person name="LaButti K."/>
            <person name="Lipzen A."/>
            <person name="Mondo S."/>
            <person name="Riley R."/>
            <person name="Salamov A."/>
            <person name="Simmons B.A."/>
            <person name="Magnuson J.K."/>
            <person name="Henrissat B."/>
            <person name="Mortensen U.H."/>
            <person name="Larsen T.O."/>
            <person name="Devries R.P."/>
            <person name="Grigoriev I.V."/>
            <person name="Machida M."/>
            <person name="Baker S.E."/>
            <person name="Andersen M.R."/>
        </authorList>
    </citation>
    <scope>NUCLEOTIDE SEQUENCE [LARGE SCALE GENOMIC DNA]</scope>
    <source>
        <strain evidence="7 8">CBS 117625</strain>
    </source>
</reference>
<evidence type="ECO:0000313" key="8">
    <source>
        <dbReference type="Proteomes" id="UP000325672"/>
    </source>
</evidence>
<dbReference type="EC" id="3.6.4.13" evidence="5"/>
<comment type="domain">
    <text evidence="5">The Q motif is unique to and characteristic of the DEAD box family of RNA helicases and controls ATP binding and hydrolysis.</text>
</comment>
<name>A0A5N6SVM7_ASPPS</name>
<sequence>MSHPPPERQNSKATTLELALKPELLRGMSRWNLVNDLPCYHRLVQPIVQGHHVLAQGPFPLKRMYLVVSILQRINTAPSSDLPSQCQALIVSPTFELAWTVNGIARTMASTMASVNVYCCPRGFRDAHDKIVELQGSERGRVPDIVVGTPGRIWECIIRGWLKTDAITLLVFEGMDDILVRGYDESVLQGILQMVAHGNTQVVVQSDSLHMWRRIWKLVGDFMPSPVRVWDI</sequence>
<dbReference type="RefSeq" id="XP_031914768.1">
    <property type="nucleotide sequence ID" value="XM_032054237.1"/>
</dbReference>
<dbReference type="Pfam" id="PF00270">
    <property type="entry name" value="DEAD"/>
    <property type="match status" value="1"/>
</dbReference>
<evidence type="ECO:0000256" key="2">
    <source>
        <dbReference type="ARBA" id="ARBA00022801"/>
    </source>
</evidence>
<dbReference type="PANTHER" id="PTHR24031">
    <property type="entry name" value="RNA HELICASE"/>
    <property type="match status" value="1"/>
</dbReference>
<dbReference type="AlphaFoldDB" id="A0A5N6SVM7"/>
<proteinExistence type="inferred from homology"/>
<evidence type="ECO:0000256" key="3">
    <source>
        <dbReference type="ARBA" id="ARBA00022840"/>
    </source>
</evidence>
<keyword evidence="5" id="KW-0694">RNA-binding</keyword>
<keyword evidence="2 5" id="KW-0378">Hydrolase</keyword>